<evidence type="ECO:0000256" key="2">
    <source>
        <dbReference type="SAM" id="Phobius"/>
    </source>
</evidence>
<reference evidence="4 5" key="1">
    <citation type="submission" date="2017-11" db="EMBL/GenBank/DDBJ databases">
        <title>Genome sequencing of Fusobacterium periodonticum KCOM 1261.</title>
        <authorList>
            <person name="Kook J.-K."/>
            <person name="Park S.-N."/>
            <person name="Lim Y.K."/>
        </authorList>
    </citation>
    <scope>NUCLEOTIDE SEQUENCE [LARGE SCALE GENOMIC DNA]</scope>
    <source>
        <strain evidence="4 5">KCOM 1261</strain>
    </source>
</reference>
<proteinExistence type="inferred from homology"/>
<name>A0A2D3NWT4_9FUSO</name>
<gene>
    <name evidence="4" type="ORF">CTM72_09305</name>
</gene>
<sequence length="607" mass="69039">MEVIMNTIRKLVKFLIDIFLLNVSLVISIFLKYDQLQLTNKNIDILVYFNLSFCIIYFILKIYNNSWRFSGTSEYMSLVALSSSTTILSYIFRIFLRLNTKSSLYFETWIIFTFLLIVSRFFMFLTRMKGITKRDINLENVLIYGAGEAGVLLVKESRINPNFPYKIVGFLDDNPNKKGGKVYGLKVLGGLEDVEKIVEKSDVSKIVISMPSAEQSKISNILKELNKLKDVSVKILPNVDNLIEEGNLSTQLRNIKLEDLLGREEIKINTKEVFDFIQDKIVFVTGGGGSIGSELINQIAKYNPKKIINIEINENASYLMELELKRKYPYLDYKTEIASVRDFDKLDMLFDKYKPEILFHAAAHKHVPLMENNPEEAIKNNIFGTKNVAECCLKYKLESVVLISTDKAVNPTNVMGATKRVCEMIFQKYSEKDSNTKFMAVRFGNVLGSNGSVIPIFSKLIEEGKNLTLTHKDIIRYFMTIPEAAQLVIEAATIGKGGEILILDMGEPVKIYDLAKNMIKLSGSNVGIDIIGLRPGEKLFEELLYDVNSSEKTSNNKIFITNMENEKVQVDIDDYYTILKDLIKNNDTIGMRRTLASIIGTFKGRVE</sequence>
<accession>A0A2D3NWT4</accession>
<dbReference type="EMBL" id="CP024699">
    <property type="protein sequence ID" value="ATV59889.1"/>
    <property type="molecule type" value="Genomic_DNA"/>
</dbReference>
<keyword evidence="2" id="KW-0812">Transmembrane</keyword>
<dbReference type="InterPro" id="IPR003869">
    <property type="entry name" value="Polysac_CapD-like"/>
</dbReference>
<dbReference type="InterPro" id="IPR036291">
    <property type="entry name" value="NAD(P)-bd_dom_sf"/>
</dbReference>
<dbReference type="Proteomes" id="UP000230056">
    <property type="component" value="Chromosome"/>
</dbReference>
<evidence type="ECO:0000313" key="5">
    <source>
        <dbReference type="Proteomes" id="UP000230056"/>
    </source>
</evidence>
<evidence type="ECO:0000259" key="3">
    <source>
        <dbReference type="Pfam" id="PF02719"/>
    </source>
</evidence>
<dbReference type="SUPFAM" id="SSF51735">
    <property type="entry name" value="NAD(P)-binding Rossmann-fold domains"/>
    <property type="match status" value="1"/>
</dbReference>
<evidence type="ECO:0000313" key="4">
    <source>
        <dbReference type="EMBL" id="ATV59889.1"/>
    </source>
</evidence>
<dbReference type="AlphaFoldDB" id="A0A2D3NWT4"/>
<keyword evidence="2" id="KW-1133">Transmembrane helix</keyword>
<dbReference type="PANTHER" id="PTHR43318">
    <property type="entry name" value="UDP-N-ACETYLGLUCOSAMINE 4,6-DEHYDRATASE"/>
    <property type="match status" value="1"/>
</dbReference>
<dbReference type="Pfam" id="PF13727">
    <property type="entry name" value="CoA_binding_3"/>
    <property type="match status" value="1"/>
</dbReference>
<dbReference type="SUPFAM" id="SSF53335">
    <property type="entry name" value="S-adenosyl-L-methionine-dependent methyltransferases"/>
    <property type="match status" value="1"/>
</dbReference>
<feature type="transmembrane region" description="Helical" evidence="2">
    <location>
        <begin position="75"/>
        <end position="96"/>
    </location>
</feature>
<dbReference type="Pfam" id="PF02719">
    <property type="entry name" value="Polysacc_synt_2"/>
    <property type="match status" value="1"/>
</dbReference>
<feature type="transmembrane region" description="Helical" evidence="2">
    <location>
        <begin position="108"/>
        <end position="125"/>
    </location>
</feature>
<keyword evidence="2" id="KW-0472">Membrane</keyword>
<dbReference type="Gene3D" id="3.40.50.720">
    <property type="entry name" value="NAD(P)-binding Rossmann-like Domain"/>
    <property type="match status" value="2"/>
</dbReference>
<protein>
    <submittedName>
        <fullName evidence="4">Polysaccharide biosynthesis protein</fullName>
    </submittedName>
</protein>
<evidence type="ECO:0000256" key="1">
    <source>
        <dbReference type="ARBA" id="ARBA00007430"/>
    </source>
</evidence>
<organism evidence="4 5">
    <name type="scientific">Fusobacterium pseudoperiodonticum</name>
    <dbReference type="NCBI Taxonomy" id="2663009"/>
    <lineage>
        <taxon>Bacteria</taxon>
        <taxon>Fusobacteriati</taxon>
        <taxon>Fusobacteriota</taxon>
        <taxon>Fusobacteriia</taxon>
        <taxon>Fusobacteriales</taxon>
        <taxon>Fusobacteriaceae</taxon>
        <taxon>Fusobacterium</taxon>
    </lineage>
</organism>
<feature type="transmembrane region" description="Helical" evidence="2">
    <location>
        <begin position="12"/>
        <end position="33"/>
    </location>
</feature>
<feature type="domain" description="Polysaccharide biosynthesis protein CapD-like" evidence="3">
    <location>
        <begin position="282"/>
        <end position="561"/>
    </location>
</feature>
<feature type="transmembrane region" description="Helical" evidence="2">
    <location>
        <begin position="45"/>
        <end position="63"/>
    </location>
</feature>
<dbReference type="CDD" id="cd05237">
    <property type="entry name" value="UDP_invert_4-6DH_SDR_e"/>
    <property type="match status" value="1"/>
</dbReference>
<dbReference type="PANTHER" id="PTHR43318:SF1">
    <property type="entry name" value="POLYSACCHARIDE BIOSYNTHESIS PROTEIN EPSC-RELATED"/>
    <property type="match status" value="1"/>
</dbReference>
<comment type="similarity">
    <text evidence="1">Belongs to the polysaccharide synthase family.</text>
</comment>
<dbReference type="InterPro" id="IPR051203">
    <property type="entry name" value="Polysaccharide_Synthase-Rel"/>
</dbReference>
<dbReference type="InterPro" id="IPR029063">
    <property type="entry name" value="SAM-dependent_MTases_sf"/>
</dbReference>